<dbReference type="Proteomes" id="UP000245942">
    <property type="component" value="Unassembled WGS sequence"/>
</dbReference>
<organism evidence="2 3">
    <name type="scientific">Pseudomicrostroma glucosiphilum</name>
    <dbReference type="NCBI Taxonomy" id="1684307"/>
    <lineage>
        <taxon>Eukaryota</taxon>
        <taxon>Fungi</taxon>
        <taxon>Dikarya</taxon>
        <taxon>Basidiomycota</taxon>
        <taxon>Ustilaginomycotina</taxon>
        <taxon>Exobasidiomycetes</taxon>
        <taxon>Microstromatales</taxon>
        <taxon>Microstromatales incertae sedis</taxon>
        <taxon>Pseudomicrostroma</taxon>
    </lineage>
</organism>
<sequence>MVKAIIVSAALAAASIASVAQAASLKQNPLFGCEGMNSGLLTLGADADENLGFVAGHTEKSLITGKKSNAVLDSKRPSGKPISPQYFEFLNCTQSLTDEGYELSVPKNMIDLETEIGADFTYAWGVIVPEDEEDRDSYYSPNVLSIRSKADSKGRLDAVRLLETKVSDTPIEARTFVSAYDEQSGLSYLEFYPFVGSGNSTKSGFFYTAGNKYGSIDVSTNHTAHANSTFLVLGDD</sequence>
<keyword evidence="3" id="KW-1185">Reference proteome</keyword>
<gene>
    <name evidence="2" type="ORF">BCV69DRAFT_176460</name>
</gene>
<feature type="chain" id="PRO_5016377419" evidence="1">
    <location>
        <begin position="23"/>
        <end position="236"/>
    </location>
</feature>
<reference evidence="2 3" key="1">
    <citation type="journal article" date="2018" name="Mol. Biol. Evol.">
        <title>Broad Genomic Sampling Reveals a Smut Pathogenic Ancestry of the Fungal Clade Ustilaginomycotina.</title>
        <authorList>
            <person name="Kijpornyongpan T."/>
            <person name="Mondo S.J."/>
            <person name="Barry K."/>
            <person name="Sandor L."/>
            <person name="Lee J."/>
            <person name="Lipzen A."/>
            <person name="Pangilinan J."/>
            <person name="LaButti K."/>
            <person name="Hainaut M."/>
            <person name="Henrissat B."/>
            <person name="Grigoriev I.V."/>
            <person name="Spatafora J.W."/>
            <person name="Aime M.C."/>
        </authorList>
    </citation>
    <scope>NUCLEOTIDE SEQUENCE [LARGE SCALE GENOMIC DNA]</scope>
    <source>
        <strain evidence="2 3">MCA 4718</strain>
    </source>
</reference>
<protein>
    <submittedName>
        <fullName evidence="2">Uncharacterized protein</fullName>
    </submittedName>
</protein>
<evidence type="ECO:0000313" key="3">
    <source>
        <dbReference type="Proteomes" id="UP000245942"/>
    </source>
</evidence>
<dbReference type="EMBL" id="KZ819325">
    <property type="protein sequence ID" value="PWN21630.1"/>
    <property type="molecule type" value="Genomic_DNA"/>
</dbReference>
<feature type="signal peptide" evidence="1">
    <location>
        <begin position="1"/>
        <end position="22"/>
    </location>
</feature>
<name>A0A316U8P6_9BASI</name>
<keyword evidence="1" id="KW-0732">Signal</keyword>
<dbReference type="AlphaFoldDB" id="A0A316U8P6"/>
<accession>A0A316U8P6</accession>
<dbReference type="RefSeq" id="XP_025348790.1">
    <property type="nucleotide sequence ID" value="XM_025489536.1"/>
</dbReference>
<proteinExistence type="predicted"/>
<evidence type="ECO:0000313" key="2">
    <source>
        <dbReference type="EMBL" id="PWN21630.1"/>
    </source>
</evidence>
<evidence type="ECO:0000256" key="1">
    <source>
        <dbReference type="SAM" id="SignalP"/>
    </source>
</evidence>
<dbReference type="GeneID" id="37011270"/>